<keyword evidence="1" id="KW-0472">Membrane</keyword>
<keyword evidence="4" id="KW-1185">Reference proteome</keyword>
<keyword evidence="1" id="KW-1133">Transmembrane helix</keyword>
<reference evidence="3 4" key="1">
    <citation type="submission" date="2024-01" db="EMBL/GenBank/DDBJ databases">
        <title>Hyphobacterium bacterium isolated from marine sediment.</title>
        <authorList>
            <person name="Zhao S."/>
        </authorList>
    </citation>
    <scope>NUCLEOTIDE SEQUENCE [LARGE SCALE GENOMIC DNA]</scope>
    <source>
        <strain evidence="4">HN65</strain>
    </source>
</reference>
<dbReference type="InterPro" id="IPR003848">
    <property type="entry name" value="DUF218"/>
</dbReference>
<name>A0ABU7LQ20_9PROT</name>
<comment type="caution">
    <text evidence="3">The sequence shown here is derived from an EMBL/GenBank/DDBJ whole genome shotgun (WGS) entry which is preliminary data.</text>
</comment>
<dbReference type="CDD" id="cd06259">
    <property type="entry name" value="YdcF-like"/>
    <property type="match status" value="1"/>
</dbReference>
<accession>A0ABU7LQ20</accession>
<evidence type="ECO:0000313" key="4">
    <source>
        <dbReference type="Proteomes" id="UP001354971"/>
    </source>
</evidence>
<evidence type="ECO:0000259" key="2">
    <source>
        <dbReference type="Pfam" id="PF02698"/>
    </source>
</evidence>
<evidence type="ECO:0000256" key="1">
    <source>
        <dbReference type="SAM" id="Phobius"/>
    </source>
</evidence>
<dbReference type="EMBL" id="JAZDRP010000003">
    <property type="protein sequence ID" value="MEE2526001.1"/>
    <property type="molecule type" value="Genomic_DNA"/>
</dbReference>
<gene>
    <name evidence="3" type="ORF">V0U79_06450</name>
</gene>
<dbReference type="Proteomes" id="UP001354971">
    <property type="component" value="Unassembled WGS sequence"/>
</dbReference>
<dbReference type="PANTHER" id="PTHR30336">
    <property type="entry name" value="INNER MEMBRANE PROTEIN, PROBABLE PERMEASE"/>
    <property type="match status" value="1"/>
</dbReference>
<feature type="domain" description="DUF218" evidence="2">
    <location>
        <begin position="46"/>
        <end position="175"/>
    </location>
</feature>
<feature type="transmembrane region" description="Helical" evidence="1">
    <location>
        <begin position="12"/>
        <end position="31"/>
    </location>
</feature>
<dbReference type="InterPro" id="IPR051599">
    <property type="entry name" value="Cell_Envelope_Assoc"/>
</dbReference>
<evidence type="ECO:0000313" key="3">
    <source>
        <dbReference type="EMBL" id="MEE2526001.1"/>
    </source>
</evidence>
<keyword evidence="1" id="KW-0812">Transmembrane</keyword>
<sequence length="200" mass="21823">MARERANNGQWLRGLAFLIVFGLMAGFAGYAGHVSALETPAGLRADGIIVLTGGEGRLQRAVQLLEDGAGDRLLVSGVNPSVSGEALRNSASIDRDLFDCCIDLGREATDTVGNAREAVAWAEEHGFDRLIIVTSDYHIPRSILELRALMPERELIAYPVASPRPWENATAARRWALEYLKFSAVFVRELARGSLSDNQE</sequence>
<protein>
    <submittedName>
        <fullName evidence="3">YdcF family protein</fullName>
    </submittedName>
</protein>
<dbReference type="Pfam" id="PF02698">
    <property type="entry name" value="DUF218"/>
    <property type="match status" value="1"/>
</dbReference>
<dbReference type="RefSeq" id="WP_330198660.1">
    <property type="nucleotide sequence ID" value="NZ_JAZDRP010000003.1"/>
</dbReference>
<organism evidence="3 4">
    <name type="scientific">Hyphobacterium lacteum</name>
    <dbReference type="NCBI Taxonomy" id="3116575"/>
    <lineage>
        <taxon>Bacteria</taxon>
        <taxon>Pseudomonadati</taxon>
        <taxon>Pseudomonadota</taxon>
        <taxon>Alphaproteobacteria</taxon>
        <taxon>Maricaulales</taxon>
        <taxon>Maricaulaceae</taxon>
        <taxon>Hyphobacterium</taxon>
    </lineage>
</organism>
<proteinExistence type="predicted"/>
<dbReference type="PANTHER" id="PTHR30336:SF4">
    <property type="entry name" value="ENVELOPE BIOGENESIS FACTOR ELYC"/>
    <property type="match status" value="1"/>
</dbReference>